<gene>
    <name evidence="1" type="ORF">BLX24_10670</name>
</gene>
<dbReference type="OrthoDB" id="838411at2"/>
<dbReference type="RefSeq" id="WP_071503108.1">
    <property type="nucleotide sequence ID" value="NZ_MORL01000004.1"/>
</dbReference>
<sequence length="119" mass="13853">MKPKFQIDAAAYTALMQGLNSQYFVERKGNMTDFRLYYDDLWLADTAVIENIHRYKGEWAVDLVFAHIHNPLKFIRRNITSHPCPKRAAQKAEFMRRLAAKDQRGTLSITIQSLNLSHN</sequence>
<reference evidence="1 2" key="1">
    <citation type="submission" date="2016-10" db="EMBL/GenBank/DDBJ databases">
        <title>Arsenicibacter rosenii gen. nov., sp. nov., an efficient arsenic-methylating bacterium isolated from an arsenic-contaminated paddy soil.</title>
        <authorList>
            <person name="Huang K."/>
        </authorList>
    </citation>
    <scope>NUCLEOTIDE SEQUENCE [LARGE SCALE GENOMIC DNA]</scope>
    <source>
        <strain evidence="1 2">SM-1</strain>
    </source>
</reference>
<protein>
    <submittedName>
        <fullName evidence="1">Uncharacterized protein</fullName>
    </submittedName>
</protein>
<organism evidence="1 2">
    <name type="scientific">Arsenicibacter rosenii</name>
    <dbReference type="NCBI Taxonomy" id="1750698"/>
    <lineage>
        <taxon>Bacteria</taxon>
        <taxon>Pseudomonadati</taxon>
        <taxon>Bacteroidota</taxon>
        <taxon>Cytophagia</taxon>
        <taxon>Cytophagales</taxon>
        <taxon>Spirosomataceae</taxon>
        <taxon>Arsenicibacter</taxon>
    </lineage>
</organism>
<evidence type="ECO:0000313" key="1">
    <source>
        <dbReference type="EMBL" id="OIN59426.1"/>
    </source>
</evidence>
<dbReference type="Proteomes" id="UP000181790">
    <property type="component" value="Unassembled WGS sequence"/>
</dbReference>
<dbReference type="EMBL" id="MORL01000004">
    <property type="protein sequence ID" value="OIN59426.1"/>
    <property type="molecule type" value="Genomic_DNA"/>
</dbReference>
<evidence type="ECO:0000313" key="2">
    <source>
        <dbReference type="Proteomes" id="UP000181790"/>
    </source>
</evidence>
<name>A0A1S2VMK6_9BACT</name>
<accession>A0A1S2VMK6</accession>
<comment type="caution">
    <text evidence="1">The sequence shown here is derived from an EMBL/GenBank/DDBJ whole genome shotgun (WGS) entry which is preliminary data.</text>
</comment>
<keyword evidence="2" id="KW-1185">Reference proteome</keyword>
<dbReference type="AlphaFoldDB" id="A0A1S2VMK6"/>
<proteinExistence type="predicted"/>